<dbReference type="Gene3D" id="3.40.1380.10">
    <property type="match status" value="1"/>
</dbReference>
<accession>A0A098LH57</accession>
<evidence type="ECO:0000256" key="6">
    <source>
        <dbReference type="ARBA" id="ARBA00023065"/>
    </source>
</evidence>
<evidence type="ECO:0000256" key="2">
    <source>
        <dbReference type="ARBA" id="ARBA00004170"/>
    </source>
</evidence>
<dbReference type="PRINTS" id="PR00126">
    <property type="entry name" value="ATPASEGAMMA"/>
</dbReference>
<keyword evidence="8" id="KW-0139">CF(1)</keyword>
<dbReference type="STRING" id="153721.MYP_2971"/>
<sequence length="286" mass="32651">MESIEGFKEKVDGLYELHSVVKTMKLIAGSSLGQYEQAVIALQDYNDTVEVSLSTFFRGVDLKESEKGKGKICLIVFGTDQGLVGEFNSVMKEFLIMDIKNDSYKVNIFCIGEKLRSDLEEAGFVLKKTYEVPNSVKAINPLVGQILLDVLSEMNVDGDSLKIYNHRPLNMSLYQPSVKHVLPLELKWKEKMKRNKWPSNKIPQIIGRKEEVLFSLINEYLFVSLFQSCAESLSSENSSRFASMQRAEKNIEQLLDDYKSGYNRLRQNKIDEELFDLISGFDSLKK</sequence>
<keyword evidence="9" id="KW-0066">ATP synthesis</keyword>
<keyword evidence="5" id="KW-0375">Hydrogen ion transport</keyword>
<proteinExistence type="inferred from homology"/>
<dbReference type="InterPro" id="IPR035968">
    <property type="entry name" value="ATP_synth_F1_ATPase_gsu"/>
</dbReference>
<keyword evidence="7" id="KW-0472">Membrane</keyword>
<dbReference type="NCBIfam" id="TIGR03323">
    <property type="entry name" value="alt_F1F0_F1_gam"/>
    <property type="match status" value="1"/>
</dbReference>
<evidence type="ECO:0000313" key="11">
    <source>
        <dbReference type="Proteomes" id="UP000030185"/>
    </source>
</evidence>
<dbReference type="InterPro" id="IPR017709">
    <property type="entry name" value="Alt_ATP_synth_F1_gsu"/>
</dbReference>
<dbReference type="SUPFAM" id="SSF52943">
    <property type="entry name" value="ATP synthase (F1-ATPase), gamma subunit"/>
    <property type="match status" value="1"/>
</dbReference>
<dbReference type="OrthoDB" id="9812769at2"/>
<evidence type="ECO:0000256" key="8">
    <source>
        <dbReference type="ARBA" id="ARBA00023196"/>
    </source>
</evidence>
<evidence type="ECO:0000256" key="3">
    <source>
        <dbReference type="ARBA" id="ARBA00007681"/>
    </source>
</evidence>
<dbReference type="RefSeq" id="WP_045464560.1">
    <property type="nucleotide sequence ID" value="NZ_BBLT01000005.1"/>
</dbReference>
<keyword evidence="6" id="KW-0406">Ion transport</keyword>
<dbReference type="AlphaFoldDB" id="A0A098LH57"/>
<dbReference type="CDD" id="cd12151">
    <property type="entry name" value="F1-ATPase_gamma"/>
    <property type="match status" value="1"/>
</dbReference>
<dbReference type="PANTHER" id="PTHR11693">
    <property type="entry name" value="ATP SYNTHASE GAMMA CHAIN"/>
    <property type="match status" value="1"/>
</dbReference>
<comment type="caution">
    <text evidence="10">The sequence shown here is derived from an EMBL/GenBank/DDBJ whole genome shotgun (WGS) entry which is preliminary data.</text>
</comment>
<dbReference type="GO" id="GO:0045259">
    <property type="term" value="C:proton-transporting ATP synthase complex"/>
    <property type="evidence" value="ECO:0007669"/>
    <property type="project" value="UniProtKB-KW"/>
</dbReference>
<keyword evidence="4" id="KW-0813">Transport</keyword>
<evidence type="ECO:0000256" key="4">
    <source>
        <dbReference type="ARBA" id="ARBA00022448"/>
    </source>
</evidence>
<dbReference type="GO" id="GO:0046933">
    <property type="term" value="F:proton-transporting ATP synthase activity, rotational mechanism"/>
    <property type="evidence" value="ECO:0007669"/>
    <property type="project" value="InterPro"/>
</dbReference>
<dbReference type="EMBL" id="BBLT01000005">
    <property type="protein sequence ID" value="GAL85742.1"/>
    <property type="molecule type" value="Genomic_DNA"/>
</dbReference>
<evidence type="ECO:0000256" key="9">
    <source>
        <dbReference type="ARBA" id="ARBA00023310"/>
    </source>
</evidence>
<dbReference type="Gene3D" id="1.10.287.80">
    <property type="entry name" value="ATP synthase, gamma subunit, helix hairpin domain"/>
    <property type="match status" value="1"/>
</dbReference>
<dbReference type="Proteomes" id="UP000030185">
    <property type="component" value="Unassembled WGS sequence"/>
</dbReference>
<organism evidence="10 11">
    <name type="scientific">Sporocytophaga myxococcoides</name>
    <dbReference type="NCBI Taxonomy" id="153721"/>
    <lineage>
        <taxon>Bacteria</taxon>
        <taxon>Pseudomonadati</taxon>
        <taxon>Bacteroidota</taxon>
        <taxon>Cytophagia</taxon>
        <taxon>Cytophagales</taxon>
        <taxon>Cytophagaceae</taxon>
        <taxon>Sporocytophaga</taxon>
    </lineage>
</organism>
<name>A0A098LH57_9BACT</name>
<protein>
    <submittedName>
        <fullName evidence="10">H(+)-transporting ATP synthase, subunit gamma</fullName>
    </submittedName>
</protein>
<evidence type="ECO:0000256" key="1">
    <source>
        <dbReference type="ARBA" id="ARBA00003456"/>
    </source>
</evidence>
<evidence type="ECO:0000256" key="5">
    <source>
        <dbReference type="ARBA" id="ARBA00022781"/>
    </source>
</evidence>
<evidence type="ECO:0000256" key="7">
    <source>
        <dbReference type="ARBA" id="ARBA00023136"/>
    </source>
</evidence>
<dbReference type="PANTHER" id="PTHR11693:SF22">
    <property type="entry name" value="ATP SYNTHASE SUBUNIT GAMMA, MITOCHONDRIAL"/>
    <property type="match status" value="1"/>
</dbReference>
<dbReference type="InterPro" id="IPR000131">
    <property type="entry name" value="ATP_synth_F1_gsu"/>
</dbReference>
<comment type="subcellular location">
    <subcellularLocation>
        <location evidence="2">Membrane</location>
        <topology evidence="2">Peripheral membrane protein</topology>
    </subcellularLocation>
</comment>
<keyword evidence="11" id="KW-1185">Reference proteome</keyword>
<comment type="similarity">
    <text evidence="3">Belongs to the ATPase gamma chain family.</text>
</comment>
<gene>
    <name evidence="10" type="ORF">MYP_2971</name>
</gene>
<evidence type="ECO:0000313" key="10">
    <source>
        <dbReference type="EMBL" id="GAL85742.1"/>
    </source>
</evidence>
<dbReference type="eggNOG" id="COG0224">
    <property type="taxonomic scope" value="Bacteria"/>
</dbReference>
<dbReference type="Pfam" id="PF00231">
    <property type="entry name" value="ATP-synt"/>
    <property type="match status" value="1"/>
</dbReference>
<comment type="function">
    <text evidence="1">Produces ATP from ADP in the presence of a proton gradient across the membrane. The gamma chain is believed to be important in regulating ATPase activity and the flow of protons through the CF(0) complex.</text>
</comment>
<reference evidence="10 11" key="1">
    <citation type="submission" date="2014-09" db="EMBL/GenBank/DDBJ databases">
        <title>Sporocytophaga myxococcoides PG-01 genome sequencing.</title>
        <authorList>
            <person name="Liu L."/>
            <person name="Gao P.J."/>
            <person name="Chen G.J."/>
            <person name="Wang L.S."/>
        </authorList>
    </citation>
    <scope>NUCLEOTIDE SEQUENCE [LARGE SCALE GENOMIC DNA]</scope>
    <source>
        <strain evidence="10 11">PG-01</strain>
    </source>
</reference>